<keyword evidence="2" id="KW-1185">Reference proteome</keyword>
<organism evidence="1 2">
    <name type="scientific">Lachnellula occidentalis</name>
    <dbReference type="NCBI Taxonomy" id="215460"/>
    <lineage>
        <taxon>Eukaryota</taxon>
        <taxon>Fungi</taxon>
        <taxon>Dikarya</taxon>
        <taxon>Ascomycota</taxon>
        <taxon>Pezizomycotina</taxon>
        <taxon>Leotiomycetes</taxon>
        <taxon>Helotiales</taxon>
        <taxon>Lachnaceae</taxon>
        <taxon>Lachnellula</taxon>
    </lineage>
</organism>
<dbReference type="Proteomes" id="UP000443090">
    <property type="component" value="Unassembled WGS sequence"/>
</dbReference>
<dbReference type="EMBL" id="QGMI01000304">
    <property type="protein sequence ID" value="TVY42911.1"/>
    <property type="molecule type" value="Genomic_DNA"/>
</dbReference>
<accession>A0A8H8S031</accession>
<gene>
    <name evidence="1" type="ORF">LOCC1_G004692</name>
</gene>
<evidence type="ECO:0000313" key="1">
    <source>
        <dbReference type="EMBL" id="TVY42911.1"/>
    </source>
</evidence>
<dbReference type="OrthoDB" id="3550879at2759"/>
<sequence length="39" mass="4417">METNYKSGPANPDINLLTTDVKMQIRILHAKVTFLRETG</sequence>
<evidence type="ECO:0000313" key="2">
    <source>
        <dbReference type="Proteomes" id="UP000443090"/>
    </source>
</evidence>
<name>A0A8H8S031_9HELO</name>
<protein>
    <submittedName>
        <fullName evidence="1">Uncharacterized protein</fullName>
    </submittedName>
</protein>
<comment type="caution">
    <text evidence="1">The sequence shown here is derived from an EMBL/GenBank/DDBJ whole genome shotgun (WGS) entry which is preliminary data.</text>
</comment>
<proteinExistence type="predicted"/>
<dbReference type="AlphaFoldDB" id="A0A8H8S031"/>
<reference evidence="1 2" key="1">
    <citation type="submission" date="2018-05" db="EMBL/GenBank/DDBJ databases">
        <title>Genome sequencing and assembly of the regulated plant pathogen Lachnellula willkommii and related sister species for the development of diagnostic species identification markers.</title>
        <authorList>
            <person name="Giroux E."/>
            <person name="Bilodeau G."/>
        </authorList>
    </citation>
    <scope>NUCLEOTIDE SEQUENCE [LARGE SCALE GENOMIC DNA]</scope>
    <source>
        <strain evidence="1 2">CBS 160.35</strain>
    </source>
</reference>